<feature type="transmembrane region" description="Helical" evidence="6">
    <location>
        <begin position="423"/>
        <end position="442"/>
    </location>
</feature>
<feature type="domain" description="Glycosyltransferase 2-like" evidence="7">
    <location>
        <begin position="1221"/>
        <end position="1329"/>
    </location>
</feature>
<protein>
    <recommendedName>
        <fullName evidence="7">Glycosyltransferase 2-like domain-containing protein</fullName>
    </recommendedName>
</protein>
<keyword evidence="6" id="KW-0472">Membrane</keyword>
<dbReference type="SUPFAM" id="SSF53448">
    <property type="entry name" value="Nucleotide-diphospho-sugar transferases"/>
    <property type="match status" value="1"/>
</dbReference>
<feature type="transmembrane region" description="Helical" evidence="6">
    <location>
        <begin position="241"/>
        <end position="261"/>
    </location>
</feature>
<dbReference type="InterPro" id="IPR029044">
    <property type="entry name" value="Nucleotide-diphossugar_trans"/>
</dbReference>
<keyword evidence="4" id="KW-0808">Transferase</keyword>
<dbReference type="PANTHER" id="PTHR43179">
    <property type="entry name" value="RHAMNOSYLTRANSFERASE WBBL"/>
    <property type="match status" value="1"/>
</dbReference>
<keyword evidence="6" id="KW-1133">Transmembrane helix</keyword>
<feature type="transmembrane region" description="Helical" evidence="6">
    <location>
        <begin position="325"/>
        <end position="342"/>
    </location>
</feature>
<evidence type="ECO:0000256" key="6">
    <source>
        <dbReference type="SAM" id="Phobius"/>
    </source>
</evidence>
<comment type="caution">
    <text evidence="8">The sequence shown here is derived from an EMBL/GenBank/DDBJ whole genome shotgun (WGS) entry which is preliminary data.</text>
</comment>
<keyword evidence="9" id="KW-1185">Reference proteome</keyword>
<dbReference type="RefSeq" id="WP_344550989.1">
    <property type="nucleotide sequence ID" value="NZ_BAAANS010000007.1"/>
</dbReference>
<evidence type="ECO:0000256" key="2">
    <source>
        <dbReference type="ARBA" id="ARBA00006739"/>
    </source>
</evidence>
<evidence type="ECO:0000313" key="9">
    <source>
        <dbReference type="Proteomes" id="UP001500897"/>
    </source>
</evidence>
<evidence type="ECO:0000256" key="1">
    <source>
        <dbReference type="ARBA" id="ARBA00004776"/>
    </source>
</evidence>
<dbReference type="Pfam" id="PF00535">
    <property type="entry name" value="Glycos_transf_2"/>
    <property type="match status" value="1"/>
</dbReference>
<evidence type="ECO:0000313" key="8">
    <source>
        <dbReference type="EMBL" id="GAA2090696.1"/>
    </source>
</evidence>
<feature type="transmembrane region" description="Helical" evidence="6">
    <location>
        <begin position="349"/>
        <end position="369"/>
    </location>
</feature>
<comment type="similarity">
    <text evidence="2">Belongs to the glycosyltransferase 2 family.</text>
</comment>
<feature type="transmembrane region" description="Helical" evidence="6">
    <location>
        <begin position="396"/>
        <end position="416"/>
    </location>
</feature>
<dbReference type="EMBL" id="BAAANS010000007">
    <property type="protein sequence ID" value="GAA2090696.1"/>
    <property type="molecule type" value="Genomic_DNA"/>
</dbReference>
<gene>
    <name evidence="8" type="ORF">GCM10009759_14470</name>
</gene>
<evidence type="ECO:0000256" key="4">
    <source>
        <dbReference type="ARBA" id="ARBA00022679"/>
    </source>
</evidence>
<dbReference type="Proteomes" id="UP001500897">
    <property type="component" value="Unassembled WGS sequence"/>
</dbReference>
<organism evidence="8 9">
    <name type="scientific">Kitasatospora saccharophila</name>
    <dbReference type="NCBI Taxonomy" id="407973"/>
    <lineage>
        <taxon>Bacteria</taxon>
        <taxon>Bacillati</taxon>
        <taxon>Actinomycetota</taxon>
        <taxon>Actinomycetes</taxon>
        <taxon>Kitasatosporales</taxon>
        <taxon>Streptomycetaceae</taxon>
        <taxon>Kitasatospora</taxon>
    </lineage>
</organism>
<dbReference type="Gene3D" id="3.90.550.10">
    <property type="entry name" value="Spore Coat Polysaccharide Biosynthesis Protein SpsA, Chain A"/>
    <property type="match status" value="1"/>
</dbReference>
<feature type="region of interest" description="Disordered" evidence="5">
    <location>
        <begin position="1186"/>
        <end position="1213"/>
    </location>
</feature>
<feature type="transmembrane region" description="Helical" evidence="6">
    <location>
        <begin position="38"/>
        <end position="56"/>
    </location>
</feature>
<dbReference type="InterPro" id="IPR001173">
    <property type="entry name" value="Glyco_trans_2-like"/>
</dbReference>
<feature type="transmembrane region" description="Helical" evidence="6">
    <location>
        <begin position="121"/>
        <end position="139"/>
    </location>
</feature>
<proteinExistence type="inferred from homology"/>
<feature type="transmembrane region" description="Helical" evidence="6">
    <location>
        <begin position="217"/>
        <end position="234"/>
    </location>
</feature>
<dbReference type="PANTHER" id="PTHR43179:SF12">
    <property type="entry name" value="GALACTOFURANOSYLTRANSFERASE GLFT2"/>
    <property type="match status" value="1"/>
</dbReference>
<evidence type="ECO:0000256" key="3">
    <source>
        <dbReference type="ARBA" id="ARBA00022676"/>
    </source>
</evidence>
<keyword evidence="6" id="KW-0812">Transmembrane</keyword>
<reference evidence="9" key="1">
    <citation type="journal article" date="2019" name="Int. J. Syst. Evol. Microbiol.">
        <title>The Global Catalogue of Microorganisms (GCM) 10K type strain sequencing project: providing services to taxonomists for standard genome sequencing and annotation.</title>
        <authorList>
            <consortium name="The Broad Institute Genomics Platform"/>
            <consortium name="The Broad Institute Genome Sequencing Center for Infectious Disease"/>
            <person name="Wu L."/>
            <person name="Ma J."/>
        </authorList>
    </citation>
    <scope>NUCLEOTIDE SEQUENCE [LARGE SCALE GENOMIC DNA]</scope>
    <source>
        <strain evidence="9">JCM 14559</strain>
    </source>
</reference>
<comment type="pathway">
    <text evidence="1">Cell wall biogenesis; cell wall polysaccharide biosynthesis.</text>
</comment>
<accession>A0ABP5I1G1</accession>
<evidence type="ECO:0000259" key="7">
    <source>
        <dbReference type="Pfam" id="PF00535"/>
    </source>
</evidence>
<keyword evidence="3" id="KW-0328">Glycosyltransferase</keyword>
<name>A0ABP5I1G1_9ACTN</name>
<sequence>MTTTLPTPRRPVVAAAPHSARRLLRTARRLTHHHRDTLLRLALPGVVAALLPLLWFRPGRDFATGDVGPFRRDALGAELGSVWGHQITGTGGPSYEVVRLPDLVLVRVCGLFGLGPGVAQAVLYALVLAGAATGVARLASVWLRHPLAAACAGLLAVVNVYTLVSLLNPLPVLATALVAWFGGHLLHAAAGRRVRARTVALTSLPLCYLGMNPPLLALVAGATAVLAVAAVPLTGGRWRPVLVLVGRGLPLLLLVQLWWLLPQAVTLTGGGSGTDFSAQTNVQAWAWTQVRNTLPNILALNAHWGWEHIEYYPFAAAVDRAPWGLARWVPALLALAGALLPPGPRRTRWALRALAVAGCVLVLLCKGLHPPLAGVNGWLYAHVPGMWLFREPMSKFGVLLVPVVAVLAGAAVQRALEAGWRSLRAVAAVAVAAALAYPWPLWTGALVTWVRPPLPSASVAVPADWQRVADAANGSAAPGKVLELPLQGYYQVLTDWGFHGVDDLPRNLLTRPLLQRLPGGYFDNASGPARLLALAEDGLAAGDADAAAGALRALGVGQVMVRRDLRSTAGDAPTADPAVLAAGLDRLPGARRTLATPVADLYELPSPAGGPGALVLDPAADPRATAEAAARGAATTADPAVPVDAARLAFTAPGGTEVRLRAGGPYAVRADRSAGTAYLPSRTGPGVLLADAGRAEVDGAPAPAAPELRLDLPADAVPAALLVGPEVLPWQPGRPVAVRPGDRVAVALADGPELTADPQEQADGGCGGATDRAEDGSWELRADRGTACVRLPLADPPADGLVEAEVEYRGGAPRICLWQDGPGGCAVSRRLPAAADWQTFRTVLRLAPGTTGAVLYGYADADGTRPGDAAYRAPRATALGDAAEALAAADAPPLPLGPGAHRVRADPGLPAAAPPAFSALQDCGRTDGRGFAEAGLSATPLGADGVRLAARAHTACVSVPVDTFEPGTGHRPGSYRLSVNYRTLSGSPARLCLWQGGPDRCAELPRTADGAQWHTLDTVVGPAADVRELELYLYADGDDVGTTVVEYTGLRVTPVLPLTVRIDPAPGPAAGPAPGPATAPGAVLAAEPDGAGRYRARLDGADRAGGPVVVALPDSADPRWELTGLPAGWSARPLTLDGYRAAWLVDGSGAAELRIAFGPDRWWRIALGLSAATVLACATVLLPRRRRGTSPDHHFPEPVRPPMSAVPSAPTPSQAAPRIAVVVPTRDSAPQVGRLLDSLVQQREGLEVLVNEDERTSGPLAPALPAFHARGLDVRLARDNPSRAAGRRRGVRLTSAAVVLHLDSDMTAGPGLLAECRRLIEDEGYDALVIPEVSVGVGFWARCKVLEKRCWDGDSAVESLRCLRRELYDRVGGHDEGLVWSEDKDLDLRVRATGARITTTRSVLIHDEGRTTLRAAMRKKAHYAATAGRYAARHPRHFAAQAGPWRLPVLAARAWRLSRDPVLTAGLLLLKTCEFAAAGAALLAAVLPGPRRGGGRG</sequence>
<evidence type="ECO:0000256" key="5">
    <source>
        <dbReference type="SAM" id="MobiDB-lite"/>
    </source>
</evidence>